<dbReference type="CDD" id="cd06261">
    <property type="entry name" value="TM_PBP2"/>
    <property type="match status" value="1"/>
</dbReference>
<feature type="domain" description="ABC transmembrane type-1" evidence="9">
    <location>
        <begin position="421"/>
        <end position="620"/>
    </location>
</feature>
<gene>
    <name evidence="10" type="ORF">GCM10009838_85090</name>
</gene>
<comment type="similarity">
    <text evidence="7">Belongs to the binding-protein-dependent transport system permease family.</text>
</comment>
<keyword evidence="6 7" id="KW-0472">Membrane</keyword>
<keyword evidence="4 7" id="KW-0812">Transmembrane</keyword>
<dbReference type="Proteomes" id="UP001499854">
    <property type="component" value="Unassembled WGS sequence"/>
</dbReference>
<feature type="compositionally biased region" description="Low complexity" evidence="8">
    <location>
        <begin position="146"/>
        <end position="197"/>
    </location>
</feature>
<evidence type="ECO:0000259" key="9">
    <source>
        <dbReference type="PROSITE" id="PS50928"/>
    </source>
</evidence>
<evidence type="ECO:0000256" key="7">
    <source>
        <dbReference type="RuleBase" id="RU363032"/>
    </source>
</evidence>
<dbReference type="PROSITE" id="PS50928">
    <property type="entry name" value="ABC_TM1"/>
    <property type="match status" value="1"/>
</dbReference>
<dbReference type="EMBL" id="BAAAQM010000088">
    <property type="protein sequence ID" value="GAA2005811.1"/>
    <property type="molecule type" value="Genomic_DNA"/>
</dbReference>
<dbReference type="PANTHER" id="PTHR43386:SF1">
    <property type="entry name" value="D,D-DIPEPTIDE TRANSPORT SYSTEM PERMEASE PROTEIN DDPC-RELATED"/>
    <property type="match status" value="1"/>
</dbReference>
<organism evidence="10 11">
    <name type="scientific">Catenulispora subtropica</name>
    <dbReference type="NCBI Taxonomy" id="450798"/>
    <lineage>
        <taxon>Bacteria</taxon>
        <taxon>Bacillati</taxon>
        <taxon>Actinomycetota</taxon>
        <taxon>Actinomycetes</taxon>
        <taxon>Catenulisporales</taxon>
        <taxon>Catenulisporaceae</taxon>
        <taxon>Catenulispora</taxon>
    </lineage>
</organism>
<feature type="transmembrane region" description="Helical" evidence="7">
    <location>
        <begin position="350"/>
        <end position="374"/>
    </location>
</feature>
<evidence type="ECO:0000256" key="2">
    <source>
        <dbReference type="ARBA" id="ARBA00022448"/>
    </source>
</evidence>
<evidence type="ECO:0000256" key="1">
    <source>
        <dbReference type="ARBA" id="ARBA00004651"/>
    </source>
</evidence>
<name>A0ABN2TDF7_9ACTN</name>
<keyword evidence="11" id="KW-1185">Reference proteome</keyword>
<dbReference type="InterPro" id="IPR000515">
    <property type="entry name" value="MetI-like"/>
</dbReference>
<proteinExistence type="inferred from homology"/>
<feature type="compositionally biased region" description="Low complexity" evidence="8">
    <location>
        <begin position="126"/>
        <end position="139"/>
    </location>
</feature>
<evidence type="ECO:0000313" key="11">
    <source>
        <dbReference type="Proteomes" id="UP001499854"/>
    </source>
</evidence>
<comment type="subcellular location">
    <subcellularLocation>
        <location evidence="1 7">Cell membrane</location>
        <topology evidence="1 7">Multi-pass membrane protein</topology>
    </subcellularLocation>
</comment>
<keyword evidence="3" id="KW-1003">Cell membrane</keyword>
<dbReference type="Gene3D" id="1.10.3720.10">
    <property type="entry name" value="MetI-like"/>
    <property type="match status" value="1"/>
</dbReference>
<feature type="transmembrane region" description="Helical" evidence="7">
    <location>
        <begin position="552"/>
        <end position="577"/>
    </location>
</feature>
<dbReference type="InterPro" id="IPR050366">
    <property type="entry name" value="BP-dependent_transpt_permease"/>
</dbReference>
<evidence type="ECO:0000256" key="3">
    <source>
        <dbReference type="ARBA" id="ARBA00022475"/>
    </source>
</evidence>
<keyword evidence="2 7" id="KW-0813">Transport</keyword>
<feature type="transmembrane region" description="Helical" evidence="7">
    <location>
        <begin position="423"/>
        <end position="449"/>
    </location>
</feature>
<feature type="compositionally biased region" description="Low complexity" evidence="8">
    <location>
        <begin position="58"/>
        <end position="68"/>
    </location>
</feature>
<feature type="compositionally biased region" description="Basic residues" evidence="8">
    <location>
        <begin position="1"/>
        <end position="12"/>
    </location>
</feature>
<evidence type="ECO:0000256" key="8">
    <source>
        <dbReference type="SAM" id="MobiDB-lite"/>
    </source>
</evidence>
<evidence type="ECO:0000313" key="10">
    <source>
        <dbReference type="EMBL" id="GAA2005811.1"/>
    </source>
</evidence>
<feature type="transmembrane region" description="Helical" evidence="7">
    <location>
        <begin position="461"/>
        <end position="480"/>
    </location>
</feature>
<comment type="caution">
    <text evidence="10">The sequence shown here is derived from an EMBL/GenBank/DDBJ whole genome shotgun (WGS) entry which is preliminary data.</text>
</comment>
<sequence length="632" mass="66455">MPTGHTHPRRRLEARTQMTTPLDDGPDPEGPGPRRALESYPEFFTYPARPDAEPSPRIPAARAEAPAPGDRIPDRMPSRHQVAHPNPDEPRGEAVEPGPVRSQSPAGSAPGAEASAPQEIRPPSAPASSQPWPAGSAPVAEPPAPQRVRPPSAPASSQPWPAGSAPVAEPPASQRVRPPSAPASPQSQSQSQSQPQPWLTGSAPVAEPLTSQRVRPPSSGLAASVWPASGPQPPRGVTEPQSRAAGSGQQRVRPPSAGPVVSGLPVSGHEPLTSLNTDEAPTAASSPTRRAPAPAASGRGRRRAKRSLASTLWPFHAMGRPAVAPSKRIRSRSTAATVWRKLKADRAAVFGGYTIVVLILLAVCAPVVTGLFGVDPDTPHPQLTDATFGPHGSFGGMSWAHPLGVDQRMGRDVLARLLTGARVSLLIAFGATLLSVVLGAGLGVVSGYLGGRVDMVVMRVADVFLAFPLMLFALGLTGALSDEAFGLSGNALRIAVMIFVMGFFNWPYLARIVRAEVLSLREREFVDAARAMGARTWWVVWRELMPNLMAPILVYATLLIPANIIFEAGLSALGIGLDPPAASWGQMMTDAVATVYTDPAYLVVPGMAVFITVLAFNLFGDGLRDALDPTAQ</sequence>
<feature type="transmembrane region" description="Helical" evidence="7">
    <location>
        <begin position="492"/>
        <end position="513"/>
    </location>
</feature>
<evidence type="ECO:0000256" key="6">
    <source>
        <dbReference type="ARBA" id="ARBA00023136"/>
    </source>
</evidence>
<dbReference type="Pfam" id="PF12911">
    <property type="entry name" value="OppC_N"/>
    <property type="match status" value="1"/>
</dbReference>
<feature type="transmembrane region" description="Helical" evidence="7">
    <location>
        <begin position="600"/>
        <end position="619"/>
    </location>
</feature>
<protein>
    <recommendedName>
        <fullName evidence="9">ABC transmembrane type-1 domain-containing protein</fullName>
    </recommendedName>
</protein>
<dbReference type="PANTHER" id="PTHR43386">
    <property type="entry name" value="OLIGOPEPTIDE TRANSPORT SYSTEM PERMEASE PROTEIN APPC"/>
    <property type="match status" value="1"/>
</dbReference>
<keyword evidence="5 7" id="KW-1133">Transmembrane helix</keyword>
<feature type="compositionally biased region" description="Low complexity" evidence="8">
    <location>
        <begin position="102"/>
        <end position="119"/>
    </location>
</feature>
<dbReference type="Pfam" id="PF00528">
    <property type="entry name" value="BPD_transp_1"/>
    <property type="match status" value="1"/>
</dbReference>
<dbReference type="InterPro" id="IPR025966">
    <property type="entry name" value="OppC_N"/>
</dbReference>
<accession>A0ABN2TDF7</accession>
<feature type="region of interest" description="Disordered" evidence="8">
    <location>
        <begin position="1"/>
        <end position="307"/>
    </location>
</feature>
<dbReference type="InterPro" id="IPR035906">
    <property type="entry name" value="MetI-like_sf"/>
</dbReference>
<dbReference type="SUPFAM" id="SSF161098">
    <property type="entry name" value="MetI-like"/>
    <property type="match status" value="1"/>
</dbReference>
<feature type="compositionally biased region" description="Low complexity" evidence="8">
    <location>
        <begin position="280"/>
        <end position="298"/>
    </location>
</feature>
<reference evidence="10 11" key="1">
    <citation type="journal article" date="2019" name="Int. J. Syst. Evol. Microbiol.">
        <title>The Global Catalogue of Microorganisms (GCM) 10K type strain sequencing project: providing services to taxonomists for standard genome sequencing and annotation.</title>
        <authorList>
            <consortium name="The Broad Institute Genomics Platform"/>
            <consortium name="The Broad Institute Genome Sequencing Center for Infectious Disease"/>
            <person name="Wu L."/>
            <person name="Ma J."/>
        </authorList>
    </citation>
    <scope>NUCLEOTIDE SEQUENCE [LARGE SCALE GENOMIC DNA]</scope>
    <source>
        <strain evidence="10 11">JCM 16013</strain>
    </source>
</reference>
<evidence type="ECO:0000256" key="4">
    <source>
        <dbReference type="ARBA" id="ARBA00022692"/>
    </source>
</evidence>
<evidence type="ECO:0000256" key="5">
    <source>
        <dbReference type="ARBA" id="ARBA00022989"/>
    </source>
</evidence>